<protein>
    <submittedName>
        <fullName evidence="5">AMP-dependent synthetase and ligase</fullName>
    </submittedName>
</protein>
<dbReference type="RefSeq" id="XP_004345010.2">
    <property type="nucleotide sequence ID" value="XM_004344960.2"/>
</dbReference>
<dbReference type="AlphaFoldDB" id="A0A0D2WUX3"/>
<evidence type="ECO:0000256" key="2">
    <source>
        <dbReference type="ARBA" id="ARBA00022598"/>
    </source>
</evidence>
<keyword evidence="6" id="KW-1185">Reference proteome</keyword>
<dbReference type="Gene3D" id="3.40.50.12780">
    <property type="entry name" value="N-terminal domain of ligase-like"/>
    <property type="match status" value="2"/>
</dbReference>
<evidence type="ECO:0000313" key="6">
    <source>
        <dbReference type="Proteomes" id="UP000008743"/>
    </source>
</evidence>
<dbReference type="PANTHER" id="PTHR43201:SF5">
    <property type="entry name" value="MEDIUM-CHAIN ACYL-COA LIGASE ACSF2, MITOCHONDRIAL"/>
    <property type="match status" value="1"/>
</dbReference>
<evidence type="ECO:0000259" key="3">
    <source>
        <dbReference type="Pfam" id="PF00501"/>
    </source>
</evidence>
<organism evidence="5 6">
    <name type="scientific">Capsaspora owczarzaki (strain ATCC 30864)</name>
    <dbReference type="NCBI Taxonomy" id="595528"/>
    <lineage>
        <taxon>Eukaryota</taxon>
        <taxon>Filasterea</taxon>
        <taxon>Capsaspora</taxon>
    </lineage>
</organism>
<dbReference type="PANTHER" id="PTHR43201">
    <property type="entry name" value="ACYL-COA SYNTHETASE"/>
    <property type="match status" value="1"/>
</dbReference>
<dbReference type="Pfam" id="PF13193">
    <property type="entry name" value="AMP-binding_C"/>
    <property type="match status" value="1"/>
</dbReference>
<dbReference type="InterPro" id="IPR042099">
    <property type="entry name" value="ANL_N_sf"/>
</dbReference>
<name>A0A0D2WUX3_CAPO3</name>
<keyword evidence="2 5" id="KW-0436">Ligase</keyword>
<dbReference type="PROSITE" id="PS00455">
    <property type="entry name" value="AMP_BINDING"/>
    <property type="match status" value="1"/>
</dbReference>
<reference evidence="6" key="1">
    <citation type="submission" date="2011-02" db="EMBL/GenBank/DDBJ databases">
        <title>The Genome Sequence of Capsaspora owczarzaki ATCC 30864.</title>
        <authorList>
            <person name="Russ C."/>
            <person name="Cuomo C."/>
            <person name="Burger G."/>
            <person name="Gray M.W."/>
            <person name="Holland P.W.H."/>
            <person name="King N."/>
            <person name="Lang F.B.F."/>
            <person name="Roger A.J."/>
            <person name="Ruiz-Trillo I."/>
            <person name="Young S.K."/>
            <person name="Zeng Q."/>
            <person name="Gargeya S."/>
            <person name="Alvarado L."/>
            <person name="Berlin A."/>
            <person name="Chapman S.B."/>
            <person name="Chen Z."/>
            <person name="Freedman E."/>
            <person name="Gellesch M."/>
            <person name="Goldberg J."/>
            <person name="Griggs A."/>
            <person name="Gujja S."/>
            <person name="Heilman E."/>
            <person name="Heiman D."/>
            <person name="Howarth C."/>
            <person name="Mehta T."/>
            <person name="Neiman D."/>
            <person name="Pearson M."/>
            <person name="Roberts A."/>
            <person name="Saif S."/>
            <person name="Shea T."/>
            <person name="Shenoy N."/>
            <person name="Sisk P."/>
            <person name="Stolte C."/>
            <person name="Sykes S."/>
            <person name="White J."/>
            <person name="Yandava C."/>
            <person name="Haas B."/>
            <person name="Nusbaum C."/>
            <person name="Birren B."/>
        </authorList>
    </citation>
    <scope>NUCLEOTIDE SEQUENCE</scope>
    <source>
        <strain evidence="6">ATCC 30864</strain>
    </source>
</reference>
<dbReference type="GO" id="GO:0006631">
    <property type="term" value="P:fatty acid metabolic process"/>
    <property type="evidence" value="ECO:0007669"/>
    <property type="project" value="TreeGrafter"/>
</dbReference>
<feature type="domain" description="AMP-binding enzyme C-terminal" evidence="4">
    <location>
        <begin position="608"/>
        <end position="711"/>
    </location>
</feature>
<sequence length="729" mass="78995">MLAVSSRHILTLAARRRLAQSASSFRPSSAIQPQPSRGFASLSDGGIASIASSPKLVDPATGLVRWADGFTRSHIAGQQAGAPPLLFHTIGQELDRAASTARDNNPDATALVVVHQGVRWSWRQLQTYADDLGARLLTTLKLQPGDRVGAWLPNCWEYLLLQLACAKAGLVLVTVNPAYTGSELAFSVNLVDMRALVLPPVVGKVDFLARFEDACAAAAPPVKNASSTSSHQIRPKYASMPGLQHVLYTSGTSNANTRANALGFLPFDSVAPRAVDQSAPLDAHHLLLTDVVKNPHHCVNIQFTSGTTGKPKASTLSHFNILNNGAMVGHYLRQTPADRVCIPVPLYHCFGMVMSNLACLTHRSVMVYPSPNFDPEAALRAVLDEKCTILHGVPTMFLAMLNNPLAASGDLSRLRTGIMAGSICPAEIMNRVRSNLHVPGITICYGMTETSPVSMQTGHDDSVEDRLHTVGQIHPHLEVKVVDPITLKTVPIGAPGELLTRGYSVMKGYWANPTASRESIIDDATVDADVSGRPAPIFPTAETVQSIQEANAADPDPCKVPGLLQNLDLRGWMRTGDLATIDNRGYGKIVGRIKDMIIRGGENIFPREIEDHLFSHSLVQNVAVVGLPDEHYGEKVCACIIIKDGTAADWLRSAGGAAKEHHALDDAAIVAKHHHLIESELRSHCSKHLARFKVPKHMRIMPHFPLTVTGKIQKFMLRDQMHAEFQRDS</sequence>
<dbReference type="InterPro" id="IPR045851">
    <property type="entry name" value="AMP-bd_C_sf"/>
</dbReference>
<gene>
    <name evidence="5" type="ORF">CAOG_006261</name>
</gene>
<dbReference type="GO" id="GO:0031956">
    <property type="term" value="F:medium-chain fatty acid-CoA ligase activity"/>
    <property type="evidence" value="ECO:0007669"/>
    <property type="project" value="TreeGrafter"/>
</dbReference>
<dbReference type="PhylomeDB" id="A0A0D2WUX3"/>
<evidence type="ECO:0000256" key="1">
    <source>
        <dbReference type="ARBA" id="ARBA00006432"/>
    </source>
</evidence>
<accession>A0A0D2WUX3</accession>
<dbReference type="InterPro" id="IPR000873">
    <property type="entry name" value="AMP-dep_synth/lig_dom"/>
</dbReference>
<dbReference type="eggNOG" id="KOG1177">
    <property type="taxonomic scope" value="Eukaryota"/>
</dbReference>
<dbReference type="InParanoid" id="A0A0D2WUX3"/>
<proteinExistence type="inferred from homology"/>
<dbReference type="Pfam" id="PF00501">
    <property type="entry name" value="AMP-binding"/>
    <property type="match status" value="1"/>
</dbReference>
<evidence type="ECO:0000259" key="4">
    <source>
        <dbReference type="Pfam" id="PF13193"/>
    </source>
</evidence>
<feature type="domain" description="AMP-dependent synthetase/ligase" evidence="3">
    <location>
        <begin position="103"/>
        <end position="510"/>
    </location>
</feature>
<comment type="similarity">
    <text evidence="1">Belongs to the ATP-dependent AMP-binding enzyme family.</text>
</comment>
<dbReference type="Gene3D" id="3.30.300.30">
    <property type="match status" value="1"/>
</dbReference>
<dbReference type="Proteomes" id="UP000008743">
    <property type="component" value="Unassembled WGS sequence"/>
</dbReference>
<dbReference type="OrthoDB" id="16262at2759"/>
<dbReference type="InterPro" id="IPR020845">
    <property type="entry name" value="AMP-binding_CS"/>
</dbReference>
<dbReference type="STRING" id="595528.A0A0D2WUX3"/>
<dbReference type="Gene3D" id="3.40.50.980">
    <property type="match status" value="1"/>
</dbReference>
<evidence type="ECO:0000313" key="5">
    <source>
        <dbReference type="EMBL" id="KJE95858.1"/>
    </source>
</evidence>
<dbReference type="SUPFAM" id="SSF56801">
    <property type="entry name" value="Acetyl-CoA synthetase-like"/>
    <property type="match status" value="1"/>
</dbReference>
<dbReference type="InterPro" id="IPR025110">
    <property type="entry name" value="AMP-bd_C"/>
</dbReference>
<dbReference type="EMBL" id="KE346370">
    <property type="protein sequence ID" value="KJE95858.1"/>
    <property type="molecule type" value="Genomic_DNA"/>
</dbReference>